<sequence>MLQEWGEVAAQPRALPSIRDGMAREGLHSSNEIAKGAAEKCKSRGLPASFWIRSSRGERKASAKSGLICVTPAERRAACRSSQGYRKGMRQMKTVLLHVNRDAGQVSRLAAAIDLVRDHKGLLICLQATSWNSYVFIGDPYGASYISPEALQSVRDAENEDRQLIESRLAQEGVEWEWRRVEGSAGQALAAHATLADLVVISQPEQKDAVLPRAAPLAADLVVHIQSPSLVVPLGGKRFAPRGNAIIAWNGSAEAGHAVRLSRSLLRDAAEVHIVTVSEDKEGSSPDELAQYLARHGIEAQARRQPADDASIAEALVAAANDLGAAYIVLGAYGHSRIRETILGGVTQEMILQSPIPMILAH</sequence>
<comment type="similarity">
    <text evidence="1">Belongs to the universal stress protein A family.</text>
</comment>
<evidence type="ECO:0000313" key="4">
    <source>
        <dbReference type="Proteomes" id="UP000284322"/>
    </source>
</evidence>
<dbReference type="PANTHER" id="PTHR46268:SF15">
    <property type="entry name" value="UNIVERSAL STRESS PROTEIN HP_0031"/>
    <property type="match status" value="1"/>
</dbReference>
<accession>A0A419R159</accession>
<gene>
    <name evidence="3" type="ORF">D6858_06510</name>
</gene>
<evidence type="ECO:0000313" key="3">
    <source>
        <dbReference type="EMBL" id="RJX67654.1"/>
    </source>
</evidence>
<dbReference type="AlphaFoldDB" id="A0A419R159"/>
<protein>
    <submittedName>
        <fullName evidence="3">Universal stress protein</fullName>
    </submittedName>
</protein>
<name>A0A419R159_9SPHN</name>
<dbReference type="Gene3D" id="3.40.50.12370">
    <property type="match status" value="1"/>
</dbReference>
<organism evidence="3 4">
    <name type="scientific">Tsuneonella suprasediminis</name>
    <dbReference type="NCBI Taxonomy" id="2306996"/>
    <lineage>
        <taxon>Bacteria</taxon>
        <taxon>Pseudomonadati</taxon>
        <taxon>Pseudomonadota</taxon>
        <taxon>Alphaproteobacteria</taxon>
        <taxon>Sphingomonadales</taxon>
        <taxon>Erythrobacteraceae</taxon>
        <taxon>Tsuneonella</taxon>
    </lineage>
</organism>
<dbReference type="CDD" id="cd00293">
    <property type="entry name" value="USP-like"/>
    <property type="match status" value="1"/>
</dbReference>
<comment type="caution">
    <text evidence="3">The sequence shown here is derived from an EMBL/GenBank/DDBJ whole genome shotgun (WGS) entry which is preliminary data.</text>
</comment>
<dbReference type="Pfam" id="PF00582">
    <property type="entry name" value="Usp"/>
    <property type="match status" value="1"/>
</dbReference>
<dbReference type="EMBL" id="RAHJ01000018">
    <property type="protein sequence ID" value="RJX67654.1"/>
    <property type="molecule type" value="Genomic_DNA"/>
</dbReference>
<dbReference type="PANTHER" id="PTHR46268">
    <property type="entry name" value="STRESS RESPONSE PROTEIN NHAX"/>
    <property type="match status" value="1"/>
</dbReference>
<feature type="domain" description="UspA" evidence="2">
    <location>
        <begin position="248"/>
        <end position="360"/>
    </location>
</feature>
<dbReference type="InterPro" id="IPR006016">
    <property type="entry name" value="UspA"/>
</dbReference>
<proteinExistence type="inferred from homology"/>
<evidence type="ECO:0000256" key="1">
    <source>
        <dbReference type="ARBA" id="ARBA00008791"/>
    </source>
</evidence>
<dbReference type="SUPFAM" id="SSF52402">
    <property type="entry name" value="Adenine nucleotide alpha hydrolases-like"/>
    <property type="match status" value="2"/>
</dbReference>
<reference evidence="3 4" key="1">
    <citation type="submission" date="2018-09" db="EMBL/GenBank/DDBJ databases">
        <title>Altererythrobacter sp.Ery1 and Ery12, the genome sequencing of novel strains in genus Alterythrobacter.</title>
        <authorList>
            <person name="Cheng H."/>
            <person name="Wu Y.-H."/>
            <person name="Fang C."/>
            <person name="Xu X.-W."/>
        </authorList>
    </citation>
    <scope>NUCLEOTIDE SEQUENCE [LARGE SCALE GENOMIC DNA]</scope>
    <source>
        <strain evidence="3 4">Ery12</strain>
    </source>
</reference>
<keyword evidence="4" id="KW-1185">Reference proteome</keyword>
<evidence type="ECO:0000259" key="2">
    <source>
        <dbReference type="Pfam" id="PF00582"/>
    </source>
</evidence>
<dbReference type="Proteomes" id="UP000284322">
    <property type="component" value="Unassembled WGS sequence"/>
</dbReference>